<dbReference type="Proteomes" id="UP000284706">
    <property type="component" value="Unassembled WGS sequence"/>
</dbReference>
<dbReference type="AlphaFoldDB" id="A0A409Y338"/>
<dbReference type="InParanoid" id="A0A409Y338"/>
<comment type="caution">
    <text evidence="1">The sequence shown here is derived from an EMBL/GenBank/DDBJ whole genome shotgun (WGS) entry which is preliminary data.</text>
</comment>
<protein>
    <submittedName>
        <fullName evidence="1">Uncharacterized protein</fullName>
    </submittedName>
</protein>
<reference evidence="1 2" key="1">
    <citation type="journal article" date="2018" name="Evol. Lett.">
        <title>Horizontal gene cluster transfer increased hallucinogenic mushroom diversity.</title>
        <authorList>
            <person name="Reynolds H.T."/>
            <person name="Vijayakumar V."/>
            <person name="Gluck-Thaler E."/>
            <person name="Korotkin H.B."/>
            <person name="Matheny P.B."/>
            <person name="Slot J.C."/>
        </authorList>
    </citation>
    <scope>NUCLEOTIDE SEQUENCE [LARGE SCALE GENOMIC DNA]</scope>
    <source>
        <strain evidence="1 2">SRW20</strain>
    </source>
</reference>
<dbReference type="EMBL" id="NHYE01001260">
    <property type="protein sequence ID" value="PPQ97398.1"/>
    <property type="molecule type" value="Genomic_DNA"/>
</dbReference>
<accession>A0A409Y338</accession>
<name>A0A409Y338_9AGAR</name>
<gene>
    <name evidence="1" type="ORF">CVT26_006631</name>
</gene>
<organism evidence="1 2">
    <name type="scientific">Gymnopilus dilepis</name>
    <dbReference type="NCBI Taxonomy" id="231916"/>
    <lineage>
        <taxon>Eukaryota</taxon>
        <taxon>Fungi</taxon>
        <taxon>Dikarya</taxon>
        <taxon>Basidiomycota</taxon>
        <taxon>Agaricomycotina</taxon>
        <taxon>Agaricomycetes</taxon>
        <taxon>Agaricomycetidae</taxon>
        <taxon>Agaricales</taxon>
        <taxon>Agaricineae</taxon>
        <taxon>Hymenogastraceae</taxon>
        <taxon>Gymnopilus</taxon>
    </lineage>
</organism>
<keyword evidence="2" id="KW-1185">Reference proteome</keyword>
<evidence type="ECO:0000313" key="1">
    <source>
        <dbReference type="EMBL" id="PPQ97398.1"/>
    </source>
</evidence>
<evidence type="ECO:0000313" key="2">
    <source>
        <dbReference type="Proteomes" id="UP000284706"/>
    </source>
</evidence>
<sequence>MSKELPDPAGLQVLSIRRLYTGSVPEMTTGERASPRKESKEYVVTRYDGKATGGAMARWGCEDMLTPQLRHPSYIIMTSPAETSTTART</sequence>
<proteinExistence type="predicted"/>